<organism evidence="1 2">
    <name type="scientific">Rhododendron molle</name>
    <name type="common">Chinese azalea</name>
    <name type="synonym">Azalea mollis</name>
    <dbReference type="NCBI Taxonomy" id="49168"/>
    <lineage>
        <taxon>Eukaryota</taxon>
        <taxon>Viridiplantae</taxon>
        <taxon>Streptophyta</taxon>
        <taxon>Embryophyta</taxon>
        <taxon>Tracheophyta</taxon>
        <taxon>Spermatophyta</taxon>
        <taxon>Magnoliopsida</taxon>
        <taxon>eudicotyledons</taxon>
        <taxon>Gunneridae</taxon>
        <taxon>Pentapetalae</taxon>
        <taxon>asterids</taxon>
        <taxon>Ericales</taxon>
        <taxon>Ericaceae</taxon>
        <taxon>Ericoideae</taxon>
        <taxon>Rhodoreae</taxon>
        <taxon>Rhododendron</taxon>
    </lineage>
</organism>
<name>A0ACC0PM36_RHOML</name>
<dbReference type="EMBL" id="CM046389">
    <property type="protein sequence ID" value="KAI8566179.1"/>
    <property type="molecule type" value="Genomic_DNA"/>
</dbReference>
<reference evidence="1" key="1">
    <citation type="submission" date="2022-02" db="EMBL/GenBank/DDBJ databases">
        <title>Plant Genome Project.</title>
        <authorList>
            <person name="Zhang R.-G."/>
        </authorList>
    </citation>
    <scope>NUCLEOTIDE SEQUENCE</scope>
    <source>
        <strain evidence="1">AT1</strain>
    </source>
</reference>
<proteinExistence type="predicted"/>
<dbReference type="Proteomes" id="UP001062846">
    <property type="component" value="Chromosome 2"/>
</dbReference>
<keyword evidence="2" id="KW-1185">Reference proteome</keyword>
<protein>
    <submittedName>
        <fullName evidence="1">Uncharacterized protein</fullName>
    </submittedName>
</protein>
<evidence type="ECO:0000313" key="2">
    <source>
        <dbReference type="Proteomes" id="UP001062846"/>
    </source>
</evidence>
<accession>A0ACC0PM36</accession>
<gene>
    <name evidence="1" type="ORF">RHMOL_Rhmol02G0019900</name>
</gene>
<evidence type="ECO:0000313" key="1">
    <source>
        <dbReference type="EMBL" id="KAI8566179.1"/>
    </source>
</evidence>
<sequence>MNGGQDAGEGRESLRLQIDMPGVFEPHSSIEPQSSIDTKNSSNSNPDSPLGPTVHAPEKKLTLFALRLAVLEKAATGLGTLGFIWATVVLLGGFAITLDKTDFWFITIILVIEGTRIFSRSHELEWQQNQATWSIAGVGINSFRAIRSSSHFIIKIVKGICFRPIEMVQKQSQHSSREINKSMHQEKSRPKWDQKKMPTRTWETSDVPILPFSQWVLSKNVSKVLYWLQLASATACAILSLMKLVKRNFGEVAKGDTDKRNRNAALIIFYSLALAEALLFLLEKAYWEWKVIYCKLLDEVNKECELGPSGMVSTRKFFYDAYSRCVYGTIFDGLKMDMVSFAMDLLVSNSPDEQLIGIRVLHKFATNERFSNNTLQKIGTTLLVMERLVEMLNWKDLEEEETRLSAAEILSQLAGKKQNALRVSGIPGAMESISSLLQNHRKPHGVADEIPENIIIHDNEGYSFWTFNHMGLLILKKLARDHDNCGKIGNTRGLLPKIIDFTHAGERLLKDQNVTASQIKTVKRSLQVLKMLASMTGTTGEQLRNEISEVVFTISNIRDILKYGDKQTELQKLGIEILTSLAMEADARERIGGTGGVLKELFNIFFKPGMPENPNDARIAAGEALAMLAFESKSNCCRILKLKAIEKLVEALELPTRRINAARILTNLCIYIGEDCFMQLRGVINAAPTVLRPIMSEENKLQEVMVGLAAHVFKFMSSEESSIMFKRAGIQEAELARALVQILRKYPIPAIKTPRIRRFAIELAIWMMRRKERNVQIFKDLGMRKDMESVIETTSELESFNVFSGAIGMSRHSTTIHSLVETAMNLLGDKQFMVM</sequence>
<comment type="caution">
    <text evidence="1">The sequence shown here is derived from an EMBL/GenBank/DDBJ whole genome shotgun (WGS) entry which is preliminary data.</text>
</comment>